<dbReference type="PANTHER" id="PTHR33018">
    <property type="entry name" value="OS10G0338966 PROTEIN-RELATED"/>
    <property type="match status" value="1"/>
</dbReference>
<accession>A0A445AJM7</accession>
<proteinExistence type="predicted"/>
<reference evidence="1 2" key="1">
    <citation type="submission" date="2019-01" db="EMBL/GenBank/DDBJ databases">
        <title>Sequencing of cultivated peanut Arachis hypogaea provides insights into genome evolution and oil improvement.</title>
        <authorList>
            <person name="Chen X."/>
        </authorList>
    </citation>
    <scope>NUCLEOTIDE SEQUENCE [LARGE SCALE GENOMIC DNA]</scope>
    <source>
        <strain evidence="2">cv. Fuhuasheng</strain>
        <tissue evidence="1">Leaves</tissue>
    </source>
</reference>
<comment type="caution">
    <text evidence="1">The sequence shown here is derived from an EMBL/GenBank/DDBJ whole genome shotgun (WGS) entry which is preliminary data.</text>
</comment>
<dbReference type="PANTHER" id="PTHR33018:SF37">
    <property type="entry name" value="TRANSPOSASE TNP1_EN_SPM-LIKE DOMAIN-CONTAINING PROTEIN"/>
    <property type="match status" value="1"/>
</dbReference>
<evidence type="ECO:0000313" key="2">
    <source>
        <dbReference type="Proteomes" id="UP000289738"/>
    </source>
</evidence>
<protein>
    <submittedName>
        <fullName evidence="1">Uncharacterized protein</fullName>
    </submittedName>
</protein>
<dbReference type="AlphaFoldDB" id="A0A445AJM7"/>
<organism evidence="1 2">
    <name type="scientific">Arachis hypogaea</name>
    <name type="common">Peanut</name>
    <dbReference type="NCBI Taxonomy" id="3818"/>
    <lineage>
        <taxon>Eukaryota</taxon>
        <taxon>Viridiplantae</taxon>
        <taxon>Streptophyta</taxon>
        <taxon>Embryophyta</taxon>
        <taxon>Tracheophyta</taxon>
        <taxon>Spermatophyta</taxon>
        <taxon>Magnoliopsida</taxon>
        <taxon>eudicotyledons</taxon>
        <taxon>Gunneridae</taxon>
        <taxon>Pentapetalae</taxon>
        <taxon>rosids</taxon>
        <taxon>fabids</taxon>
        <taxon>Fabales</taxon>
        <taxon>Fabaceae</taxon>
        <taxon>Papilionoideae</taxon>
        <taxon>50 kb inversion clade</taxon>
        <taxon>dalbergioids sensu lato</taxon>
        <taxon>Dalbergieae</taxon>
        <taxon>Pterocarpus clade</taxon>
        <taxon>Arachis</taxon>
    </lineage>
</organism>
<evidence type="ECO:0000313" key="1">
    <source>
        <dbReference type="EMBL" id="RYR26656.1"/>
    </source>
</evidence>
<dbReference type="InterPro" id="IPR004252">
    <property type="entry name" value="Probable_transposase_24"/>
</dbReference>
<dbReference type="Pfam" id="PF03004">
    <property type="entry name" value="Transposase_24"/>
    <property type="match status" value="1"/>
</dbReference>
<dbReference type="Proteomes" id="UP000289738">
    <property type="component" value="Chromosome B02"/>
</dbReference>
<dbReference type="EMBL" id="SDMP01000012">
    <property type="protein sequence ID" value="RYR26656.1"/>
    <property type="molecule type" value="Genomic_DNA"/>
</dbReference>
<gene>
    <name evidence="1" type="ORF">Ahy_B02g060936</name>
</gene>
<sequence length="212" mass="24634">MLEQNLKEYMAGIDKELWRWFLDYRNDPDTKEKCRKIAVNRSKLLYTHTGSSKSWARRRKEESERQGRRIGKGELWILVHKQHNDSCLHDKARRIGKIVEIEQRDESTRILSENDSLAQALEKEHSGTVRGVDFGLTLSELFYPSLHLPVDGAQTDEAQRMLFELQAEVMAKKLRRKAVKDEIAEGIEDEVAAEKLKRMAVEDDVAAEKTKR</sequence>
<name>A0A445AJM7_ARAHY</name>
<keyword evidence="2" id="KW-1185">Reference proteome</keyword>